<comment type="caution">
    <text evidence="3">The sequence shown here is derived from an EMBL/GenBank/DDBJ whole genome shotgun (WGS) entry which is preliminary data.</text>
</comment>
<feature type="transmembrane region" description="Helical" evidence="2">
    <location>
        <begin position="122"/>
        <end position="146"/>
    </location>
</feature>
<evidence type="ECO:0000256" key="1">
    <source>
        <dbReference type="SAM" id="MobiDB-lite"/>
    </source>
</evidence>
<keyword evidence="2" id="KW-1133">Transmembrane helix</keyword>
<keyword evidence="4" id="KW-1185">Reference proteome</keyword>
<evidence type="ECO:0000256" key="2">
    <source>
        <dbReference type="SAM" id="Phobius"/>
    </source>
</evidence>
<keyword evidence="2" id="KW-0812">Transmembrane</keyword>
<feature type="compositionally biased region" description="Basic and acidic residues" evidence="1">
    <location>
        <begin position="623"/>
        <end position="633"/>
    </location>
</feature>
<dbReference type="AlphaFoldDB" id="A0A9W8R4Y3"/>
<name>A0A9W8R4Y3_9HYPO</name>
<protein>
    <submittedName>
        <fullName evidence="3">Uncharacterized protein</fullName>
    </submittedName>
</protein>
<dbReference type="Proteomes" id="UP001152087">
    <property type="component" value="Unassembled WGS sequence"/>
</dbReference>
<sequence>MADIYTPPEDSAYLLSTAFQMPHKNGDKWAMAFDSYTGTILTAGLSVVITILFLCLWNLISFIGMFFDGKKTRRRYVALVTLWNSNDPWFACKELLHYAVQCLKESGPKGSSLNGTKDSGDFWYGLGFGLTAFIVFAGGIVTSIMVPSALLIGNVAPVRPSSVFWPQDPDDDVKYLQVFGLRAPAAMRSLGSVEAAQVTLRDRVYIEENPKYSEANDEEPVRGIKYNYTLSGVDMGLRWGSELSLDVTGSCITEYGWVDRRANNSDNPGDVYRLWNIDSRDQIIFVPISEDIILDAPSAGFRSHPDGAAQLLKDSNVSYAVMIYAAHRSSISKSTDPWYATEQRKEPAPGNQLEADYWMKRYRPFLSCWQQDKWRYGSHSVKSVDELKKIPGIKIKEVLLEILESAFGDSPMIVKLGTASGTSALRSRTTSPNGIIDAQNCRMIDDMERLILASFVASRSVFTDATMFPEVRYPNLVTGGDKKPKSGAGDFVVSSPEIQTFSLNGITALLVLLVVLILANAATSWLLGFFYRNQNTTEQGNNLVDVDRWTRFRVFAAVQLFRCLFEGSENKVEQCEWSCEKTVPDVKKGDHEVKLVSGCGEDRCMGHLSKTLSKGAAAQSEGGKGDNNPKDKTVVVNPVASDDEAGEENREREAMLPKQVNL</sequence>
<organism evidence="3 4">
    <name type="scientific">Fusarium falciforme</name>
    <dbReference type="NCBI Taxonomy" id="195108"/>
    <lineage>
        <taxon>Eukaryota</taxon>
        <taxon>Fungi</taxon>
        <taxon>Dikarya</taxon>
        <taxon>Ascomycota</taxon>
        <taxon>Pezizomycotina</taxon>
        <taxon>Sordariomycetes</taxon>
        <taxon>Hypocreomycetidae</taxon>
        <taxon>Hypocreales</taxon>
        <taxon>Nectriaceae</taxon>
        <taxon>Fusarium</taxon>
        <taxon>Fusarium solani species complex</taxon>
    </lineage>
</organism>
<proteinExistence type="predicted"/>
<reference evidence="3" key="1">
    <citation type="submission" date="2022-09" db="EMBL/GenBank/DDBJ databases">
        <title>Fusarium specimens isolated from Avocado Roots.</title>
        <authorList>
            <person name="Stajich J."/>
            <person name="Roper C."/>
            <person name="Heimlech-Rivalta G."/>
        </authorList>
    </citation>
    <scope>NUCLEOTIDE SEQUENCE</scope>
    <source>
        <strain evidence="3">A02</strain>
    </source>
</reference>
<feature type="transmembrane region" description="Helical" evidence="2">
    <location>
        <begin position="40"/>
        <end position="67"/>
    </location>
</feature>
<feature type="region of interest" description="Disordered" evidence="1">
    <location>
        <begin position="615"/>
        <end position="662"/>
    </location>
</feature>
<dbReference type="EMBL" id="JAOQAV010000018">
    <property type="protein sequence ID" value="KAJ4187109.1"/>
    <property type="molecule type" value="Genomic_DNA"/>
</dbReference>
<evidence type="ECO:0000313" key="4">
    <source>
        <dbReference type="Proteomes" id="UP001152087"/>
    </source>
</evidence>
<feature type="transmembrane region" description="Helical" evidence="2">
    <location>
        <begin position="506"/>
        <end position="531"/>
    </location>
</feature>
<gene>
    <name evidence="3" type="ORF">NW755_007203</name>
</gene>
<evidence type="ECO:0000313" key="3">
    <source>
        <dbReference type="EMBL" id="KAJ4187109.1"/>
    </source>
</evidence>
<accession>A0A9W8R4Y3</accession>
<dbReference type="OrthoDB" id="5337208at2759"/>
<keyword evidence="2" id="KW-0472">Membrane</keyword>